<protein>
    <submittedName>
        <fullName evidence="1">25602_t:CDS:1</fullName>
    </submittedName>
</protein>
<evidence type="ECO:0000313" key="2">
    <source>
        <dbReference type="Proteomes" id="UP000789405"/>
    </source>
</evidence>
<sequence length="52" mass="6299">MNWTEEIKQLKRNIEILNKELIFREQIIEGLEANVNRFELKCTICLEYMSNP</sequence>
<dbReference type="EMBL" id="CAJVPY010060067">
    <property type="protein sequence ID" value="CAG8820983.1"/>
    <property type="molecule type" value="Genomic_DNA"/>
</dbReference>
<feature type="non-terminal residue" evidence="1">
    <location>
        <position position="52"/>
    </location>
</feature>
<reference evidence="1" key="1">
    <citation type="submission" date="2021-06" db="EMBL/GenBank/DDBJ databases">
        <authorList>
            <person name="Kallberg Y."/>
            <person name="Tangrot J."/>
            <person name="Rosling A."/>
        </authorList>
    </citation>
    <scope>NUCLEOTIDE SEQUENCE</scope>
    <source>
        <strain evidence="1">MA453B</strain>
    </source>
</reference>
<gene>
    <name evidence="1" type="ORF">DERYTH_LOCUS27043</name>
</gene>
<proteinExistence type="predicted"/>
<name>A0A9N9KB29_9GLOM</name>
<accession>A0A9N9KB29</accession>
<comment type="caution">
    <text evidence="1">The sequence shown here is derived from an EMBL/GenBank/DDBJ whole genome shotgun (WGS) entry which is preliminary data.</text>
</comment>
<organism evidence="1 2">
    <name type="scientific">Dentiscutata erythropus</name>
    <dbReference type="NCBI Taxonomy" id="1348616"/>
    <lineage>
        <taxon>Eukaryota</taxon>
        <taxon>Fungi</taxon>
        <taxon>Fungi incertae sedis</taxon>
        <taxon>Mucoromycota</taxon>
        <taxon>Glomeromycotina</taxon>
        <taxon>Glomeromycetes</taxon>
        <taxon>Diversisporales</taxon>
        <taxon>Gigasporaceae</taxon>
        <taxon>Dentiscutata</taxon>
    </lineage>
</organism>
<dbReference type="OrthoDB" id="6105938at2759"/>
<evidence type="ECO:0000313" key="1">
    <source>
        <dbReference type="EMBL" id="CAG8820983.1"/>
    </source>
</evidence>
<dbReference type="AlphaFoldDB" id="A0A9N9KB29"/>
<keyword evidence="2" id="KW-1185">Reference proteome</keyword>
<dbReference type="Proteomes" id="UP000789405">
    <property type="component" value="Unassembled WGS sequence"/>
</dbReference>